<accession>A0ABD3I0Y8</accession>
<dbReference type="AlphaFoldDB" id="A0ABD3I0Y8"/>
<evidence type="ECO:0008006" key="3">
    <source>
        <dbReference type="Google" id="ProtNLM"/>
    </source>
</evidence>
<gene>
    <name evidence="1" type="ORF">R1sor_011329</name>
</gene>
<proteinExistence type="predicted"/>
<organism evidence="1 2">
    <name type="scientific">Riccia sorocarpa</name>
    <dbReference type="NCBI Taxonomy" id="122646"/>
    <lineage>
        <taxon>Eukaryota</taxon>
        <taxon>Viridiplantae</taxon>
        <taxon>Streptophyta</taxon>
        <taxon>Embryophyta</taxon>
        <taxon>Marchantiophyta</taxon>
        <taxon>Marchantiopsida</taxon>
        <taxon>Marchantiidae</taxon>
        <taxon>Marchantiales</taxon>
        <taxon>Ricciaceae</taxon>
        <taxon>Riccia</taxon>
    </lineage>
</organism>
<comment type="caution">
    <text evidence="1">The sequence shown here is derived from an EMBL/GenBank/DDBJ whole genome shotgun (WGS) entry which is preliminary data.</text>
</comment>
<evidence type="ECO:0000313" key="2">
    <source>
        <dbReference type="Proteomes" id="UP001633002"/>
    </source>
</evidence>
<dbReference type="EMBL" id="JBJQOH010000002">
    <property type="protein sequence ID" value="KAL3697253.1"/>
    <property type="molecule type" value="Genomic_DNA"/>
</dbReference>
<dbReference type="Proteomes" id="UP001633002">
    <property type="component" value="Unassembled WGS sequence"/>
</dbReference>
<protein>
    <recommendedName>
        <fullName evidence="3">Reverse transcriptase zinc-binding domain-containing protein</fullName>
    </recommendedName>
</protein>
<reference evidence="1 2" key="1">
    <citation type="submission" date="2024-09" db="EMBL/GenBank/DDBJ databases">
        <title>Chromosome-scale assembly of Riccia sorocarpa.</title>
        <authorList>
            <person name="Paukszto L."/>
        </authorList>
    </citation>
    <scope>NUCLEOTIDE SEQUENCE [LARGE SCALE GENOMIC DNA]</scope>
    <source>
        <strain evidence="1">LP-2024</strain>
        <tissue evidence="1">Aerial parts of the thallus</tissue>
    </source>
</reference>
<sequence>MAFISLSKTAGADFPVLTPAPFVKFVFKICAEVRDLWDWKPQNMLLPSLQSLGSILELLRKGDFLSMTRYTELTGGMVDLLDRPLCSLHDGQTLDQIPELQDWEFSVNSWVFLQHDWYLCSPFSHSLAGFPLSVSLVHRVFSELQALSALPPSISRWQMLLPVGDWVDLCKKLSHSWIHRRDYIFLWRVLVRGFFTGSRALLFRVSPGICLFCGLVVEDVAHLFFGCVRKAHFWNQVEVHFPSLRRFIHAVRRGNPFPIALRLLLRMPVGKRLFSLLFLSKVMRILWRQRCTLMFEETLRDVSFHLPFILTVEALVAQIHRAGRIKRQVLSRALVESLNYRQIIPDRLLQQVLAGV</sequence>
<name>A0ABD3I0Y8_9MARC</name>
<evidence type="ECO:0000313" key="1">
    <source>
        <dbReference type="EMBL" id="KAL3697253.1"/>
    </source>
</evidence>
<keyword evidence="2" id="KW-1185">Reference proteome</keyword>